<dbReference type="AlphaFoldDB" id="V4RPH7"/>
<gene>
    <name evidence="1" type="ORF">CICLE_v10030210mg</name>
</gene>
<dbReference type="KEGG" id="cic:CICLE_v10030210mg"/>
<dbReference type="InParanoid" id="V4RPH7"/>
<evidence type="ECO:0000313" key="1">
    <source>
        <dbReference type="EMBL" id="ESR36298.1"/>
    </source>
</evidence>
<proteinExistence type="predicted"/>
<keyword evidence="2" id="KW-1185">Reference proteome</keyword>
<accession>V4RPH7</accession>
<name>V4RPH7_CITCL</name>
<sequence>MKQTIDFDRSQDRQNYYARLASYTRVGSKMSCYLVSTNCISLLL</sequence>
<organism evidence="1 2">
    <name type="scientific">Citrus clementina</name>
    <name type="common">Clementine</name>
    <name type="synonym">Citrus deliciosa x Citrus sinensis</name>
    <dbReference type="NCBI Taxonomy" id="85681"/>
    <lineage>
        <taxon>Eukaryota</taxon>
        <taxon>Viridiplantae</taxon>
        <taxon>Streptophyta</taxon>
        <taxon>Embryophyta</taxon>
        <taxon>Tracheophyta</taxon>
        <taxon>Spermatophyta</taxon>
        <taxon>Magnoliopsida</taxon>
        <taxon>eudicotyledons</taxon>
        <taxon>Gunneridae</taxon>
        <taxon>Pentapetalae</taxon>
        <taxon>rosids</taxon>
        <taxon>malvids</taxon>
        <taxon>Sapindales</taxon>
        <taxon>Rutaceae</taxon>
        <taxon>Aurantioideae</taxon>
        <taxon>Citrus</taxon>
    </lineage>
</organism>
<dbReference type="Proteomes" id="UP000030687">
    <property type="component" value="Unassembled WGS sequence"/>
</dbReference>
<reference evidence="1 2" key="1">
    <citation type="submission" date="2013-10" db="EMBL/GenBank/DDBJ databases">
        <authorList>
            <consortium name="International Citrus Genome Consortium"/>
            <person name="Jenkins J."/>
            <person name="Schmutz J."/>
            <person name="Prochnik S."/>
            <person name="Rokhsar D."/>
            <person name="Gmitter F."/>
            <person name="Ollitrault P."/>
            <person name="Machado M."/>
            <person name="Talon M."/>
            <person name="Wincker P."/>
            <person name="Jaillon O."/>
            <person name="Morgante M."/>
        </authorList>
    </citation>
    <scope>NUCLEOTIDE SEQUENCE</scope>
    <source>
        <strain evidence="2">cv. Clemenules</strain>
    </source>
</reference>
<dbReference type="EMBL" id="KI536978">
    <property type="protein sequence ID" value="ESR36298.1"/>
    <property type="molecule type" value="Genomic_DNA"/>
</dbReference>
<evidence type="ECO:0000313" key="2">
    <source>
        <dbReference type="Proteomes" id="UP000030687"/>
    </source>
</evidence>
<protein>
    <submittedName>
        <fullName evidence="1">Uncharacterized protein</fullName>
    </submittedName>
</protein>
<dbReference type="Gramene" id="ESR36298">
    <property type="protein sequence ID" value="ESR36298"/>
    <property type="gene ID" value="CICLE_v10030210mg"/>
</dbReference>